<feature type="region of interest" description="Disordered" evidence="1">
    <location>
        <begin position="171"/>
        <end position="201"/>
    </location>
</feature>
<dbReference type="AlphaFoldDB" id="A0AAW1XTJ1"/>
<name>A0AAW1XTJ1_RUBAR</name>
<organism evidence="2 3">
    <name type="scientific">Rubus argutus</name>
    <name type="common">Southern blackberry</name>
    <dbReference type="NCBI Taxonomy" id="59490"/>
    <lineage>
        <taxon>Eukaryota</taxon>
        <taxon>Viridiplantae</taxon>
        <taxon>Streptophyta</taxon>
        <taxon>Embryophyta</taxon>
        <taxon>Tracheophyta</taxon>
        <taxon>Spermatophyta</taxon>
        <taxon>Magnoliopsida</taxon>
        <taxon>eudicotyledons</taxon>
        <taxon>Gunneridae</taxon>
        <taxon>Pentapetalae</taxon>
        <taxon>rosids</taxon>
        <taxon>fabids</taxon>
        <taxon>Rosales</taxon>
        <taxon>Rosaceae</taxon>
        <taxon>Rosoideae</taxon>
        <taxon>Rosoideae incertae sedis</taxon>
        <taxon>Rubus</taxon>
    </lineage>
</organism>
<evidence type="ECO:0000313" key="3">
    <source>
        <dbReference type="Proteomes" id="UP001457282"/>
    </source>
</evidence>
<evidence type="ECO:0000256" key="1">
    <source>
        <dbReference type="SAM" id="MobiDB-lite"/>
    </source>
</evidence>
<dbReference type="Proteomes" id="UP001457282">
    <property type="component" value="Unassembled WGS sequence"/>
</dbReference>
<dbReference type="EMBL" id="JBEDUW010000003">
    <property type="protein sequence ID" value="KAK9939239.1"/>
    <property type="molecule type" value="Genomic_DNA"/>
</dbReference>
<reference evidence="2 3" key="1">
    <citation type="journal article" date="2023" name="G3 (Bethesda)">
        <title>A chromosome-length genome assembly and annotation of blackberry (Rubus argutus, cv. 'Hillquist').</title>
        <authorList>
            <person name="Bruna T."/>
            <person name="Aryal R."/>
            <person name="Dudchenko O."/>
            <person name="Sargent D.J."/>
            <person name="Mead D."/>
            <person name="Buti M."/>
            <person name="Cavallini A."/>
            <person name="Hytonen T."/>
            <person name="Andres J."/>
            <person name="Pham M."/>
            <person name="Weisz D."/>
            <person name="Mascagni F."/>
            <person name="Usai G."/>
            <person name="Natali L."/>
            <person name="Bassil N."/>
            <person name="Fernandez G.E."/>
            <person name="Lomsadze A."/>
            <person name="Armour M."/>
            <person name="Olukolu B."/>
            <person name="Poorten T."/>
            <person name="Britton C."/>
            <person name="Davik J."/>
            <person name="Ashrafi H."/>
            <person name="Aiden E.L."/>
            <person name="Borodovsky M."/>
            <person name="Worthington M."/>
        </authorList>
    </citation>
    <scope>NUCLEOTIDE SEQUENCE [LARGE SCALE GENOMIC DNA]</scope>
    <source>
        <strain evidence="2">PI 553951</strain>
    </source>
</reference>
<proteinExistence type="predicted"/>
<gene>
    <name evidence="2" type="ORF">M0R45_015942</name>
</gene>
<comment type="caution">
    <text evidence="2">The sequence shown here is derived from an EMBL/GenBank/DDBJ whole genome shotgun (WGS) entry which is preliminary data.</text>
</comment>
<accession>A0AAW1XTJ1</accession>
<evidence type="ECO:0000313" key="2">
    <source>
        <dbReference type="EMBL" id="KAK9939239.1"/>
    </source>
</evidence>
<sequence>MPTPPAVLPSCTASSPLTRAQSTKSLLTRVPGAATHTNPDAVVGALCPLTVAASSLSATISSQAALTSKNPCRTRCRRFCHVPGHLRRSSVDATTVARAQSPSSICPIISNPSVVAIPVPAASPLLCSSLRRRIAVATSPLLPCSPLLTMSASLPRFHVVFLPRFQGGTTVASGRSEHGSSWVDSSRDAAAQRKAGSAAHS</sequence>
<protein>
    <submittedName>
        <fullName evidence="2">Uncharacterized protein</fullName>
    </submittedName>
</protein>
<keyword evidence="3" id="KW-1185">Reference proteome</keyword>